<accession>A0ABN9SBM9</accession>
<dbReference type="EMBL" id="CAUYUJ010010102">
    <property type="protein sequence ID" value="CAK0828546.1"/>
    <property type="molecule type" value="Genomic_DNA"/>
</dbReference>
<keyword evidence="3" id="KW-1185">Reference proteome</keyword>
<evidence type="ECO:0000313" key="2">
    <source>
        <dbReference type="EMBL" id="CAK0828546.1"/>
    </source>
</evidence>
<gene>
    <name evidence="2" type="ORF">PCOR1329_LOCUS27742</name>
</gene>
<reference evidence="2" key="1">
    <citation type="submission" date="2023-10" db="EMBL/GenBank/DDBJ databases">
        <authorList>
            <person name="Chen Y."/>
            <person name="Shah S."/>
            <person name="Dougan E. K."/>
            <person name="Thang M."/>
            <person name="Chan C."/>
        </authorList>
    </citation>
    <scope>NUCLEOTIDE SEQUENCE [LARGE SCALE GENOMIC DNA]</scope>
</reference>
<comment type="caution">
    <text evidence="2">The sequence shown here is derived from an EMBL/GenBank/DDBJ whole genome shotgun (WGS) entry which is preliminary data.</text>
</comment>
<sequence>MPPSRIRQHPRGTTLPRRVLLPVIEARRSVRSEGAPILDLGRQSSSGPWEGQSTGGHPDQGHPVEPPCLSRSAPWALALLPLPHRRAGVAQRALLPSALGGALGRDY</sequence>
<proteinExistence type="predicted"/>
<dbReference type="Proteomes" id="UP001189429">
    <property type="component" value="Unassembled WGS sequence"/>
</dbReference>
<evidence type="ECO:0000313" key="3">
    <source>
        <dbReference type="Proteomes" id="UP001189429"/>
    </source>
</evidence>
<evidence type="ECO:0000256" key="1">
    <source>
        <dbReference type="SAM" id="MobiDB-lite"/>
    </source>
</evidence>
<name>A0ABN9SBM9_9DINO</name>
<organism evidence="2 3">
    <name type="scientific">Prorocentrum cordatum</name>
    <dbReference type="NCBI Taxonomy" id="2364126"/>
    <lineage>
        <taxon>Eukaryota</taxon>
        <taxon>Sar</taxon>
        <taxon>Alveolata</taxon>
        <taxon>Dinophyceae</taxon>
        <taxon>Prorocentrales</taxon>
        <taxon>Prorocentraceae</taxon>
        <taxon>Prorocentrum</taxon>
    </lineage>
</organism>
<feature type="region of interest" description="Disordered" evidence="1">
    <location>
        <begin position="32"/>
        <end position="68"/>
    </location>
</feature>
<protein>
    <submittedName>
        <fullName evidence="2">Uncharacterized protein</fullName>
    </submittedName>
</protein>